<organism evidence="4 5">
    <name type="scientific">Alteromonas aestuariivivens</name>
    <dbReference type="NCBI Taxonomy" id="1938339"/>
    <lineage>
        <taxon>Bacteria</taxon>
        <taxon>Pseudomonadati</taxon>
        <taxon>Pseudomonadota</taxon>
        <taxon>Gammaproteobacteria</taxon>
        <taxon>Alteromonadales</taxon>
        <taxon>Alteromonadaceae</taxon>
        <taxon>Alteromonas/Salinimonas group</taxon>
        <taxon>Alteromonas</taxon>
    </lineage>
</organism>
<feature type="region of interest" description="Disordered" evidence="1">
    <location>
        <begin position="363"/>
        <end position="382"/>
    </location>
</feature>
<accession>A0A3D8MAE1</accession>
<dbReference type="Pfam" id="PF05036">
    <property type="entry name" value="SPOR"/>
    <property type="match status" value="1"/>
</dbReference>
<proteinExistence type="predicted"/>
<comment type="caution">
    <text evidence="4">The sequence shown here is derived from an EMBL/GenBank/DDBJ whole genome shotgun (WGS) entry which is preliminary data.</text>
</comment>
<sequence>MYSELHERLEYLVNYSSQLIFVSGDSIAQQQRTLEAFVFQQHDDTEIAYVTADPKLDISDYRRQLCRQLLGQVVGSYVRPLNELLAALNQHEGPILITITQAQHMPDRLLQELWDLVLQSRFAANKQHLNVLLFGESAWAENAKQWLPARNTDTPLLISSQSVNTQQHSSELDRLISQRRESFHQHLAKRYGQSTPRRKNPLQSPWFWGASAILLAGLSVAIFAWQYGDQFDSLFAPIDAPLQPVSADAVVPGSAFEKVIGEPASQPAAEPKGEPESTEAALVTDWTQAVRQLDDQPDILTSHSPEDLTAGKKPDDGSLKQAPGNPQPNAGNEIASAEPALADTTAVELTPVTESEIQEVAAQGISDTDDSLSSTGAGYSEPQDSAVMLSEDANAKSQPEQGISVSLADKLNNQHFLIQIAGLKDPDLLKQFIRDNKLEAITTTYKTFRYGGDWYVVIYHEAFTTMEQARAAIPTLPEYAGKNQAFVKRGDQVLSEIQTVAP</sequence>
<dbReference type="AlphaFoldDB" id="A0A3D8MAE1"/>
<keyword evidence="2" id="KW-0472">Membrane</keyword>
<dbReference type="Gene3D" id="3.30.70.1070">
    <property type="entry name" value="Sporulation related repeat"/>
    <property type="match status" value="1"/>
</dbReference>
<dbReference type="GO" id="GO:0042834">
    <property type="term" value="F:peptidoglycan binding"/>
    <property type="evidence" value="ECO:0007669"/>
    <property type="project" value="InterPro"/>
</dbReference>
<dbReference type="Proteomes" id="UP000256561">
    <property type="component" value="Unassembled WGS sequence"/>
</dbReference>
<dbReference type="InterPro" id="IPR036680">
    <property type="entry name" value="SPOR-like_sf"/>
</dbReference>
<evidence type="ECO:0000313" key="5">
    <source>
        <dbReference type="Proteomes" id="UP000256561"/>
    </source>
</evidence>
<feature type="region of interest" description="Disordered" evidence="1">
    <location>
        <begin position="297"/>
        <end position="333"/>
    </location>
</feature>
<keyword evidence="2" id="KW-1133">Transmembrane helix</keyword>
<dbReference type="InterPro" id="IPR007730">
    <property type="entry name" value="SPOR-like_dom"/>
</dbReference>
<feature type="transmembrane region" description="Helical" evidence="2">
    <location>
        <begin position="206"/>
        <end position="227"/>
    </location>
</feature>
<dbReference type="PROSITE" id="PS51724">
    <property type="entry name" value="SPOR"/>
    <property type="match status" value="1"/>
</dbReference>
<keyword evidence="2" id="KW-0812">Transmembrane</keyword>
<evidence type="ECO:0000256" key="1">
    <source>
        <dbReference type="SAM" id="MobiDB-lite"/>
    </source>
</evidence>
<gene>
    <name evidence="4" type="ORF">DXV75_06885</name>
</gene>
<name>A0A3D8MAE1_9ALTE</name>
<evidence type="ECO:0000313" key="4">
    <source>
        <dbReference type="EMBL" id="RDV26705.1"/>
    </source>
</evidence>
<keyword evidence="5" id="KW-1185">Reference proteome</keyword>
<keyword evidence="4" id="KW-0132">Cell division</keyword>
<reference evidence="5" key="1">
    <citation type="submission" date="2018-08" db="EMBL/GenBank/DDBJ databases">
        <authorList>
            <person name="Zhang J."/>
            <person name="Du Z.-J."/>
        </authorList>
    </citation>
    <scope>NUCLEOTIDE SEQUENCE [LARGE SCALE GENOMIC DNA]</scope>
    <source>
        <strain evidence="5">KCTC 52655</strain>
    </source>
</reference>
<keyword evidence="4" id="KW-0131">Cell cycle</keyword>
<evidence type="ECO:0000256" key="2">
    <source>
        <dbReference type="SAM" id="Phobius"/>
    </source>
</evidence>
<feature type="compositionally biased region" description="Basic and acidic residues" evidence="1">
    <location>
        <begin position="304"/>
        <end position="318"/>
    </location>
</feature>
<protein>
    <submittedName>
        <fullName evidence="4">Cell division protein DamX</fullName>
    </submittedName>
</protein>
<dbReference type="OrthoDB" id="6189127at2"/>
<evidence type="ECO:0000259" key="3">
    <source>
        <dbReference type="PROSITE" id="PS51724"/>
    </source>
</evidence>
<dbReference type="EMBL" id="QRHA01000004">
    <property type="protein sequence ID" value="RDV26705.1"/>
    <property type="molecule type" value="Genomic_DNA"/>
</dbReference>
<dbReference type="RefSeq" id="WP_115592658.1">
    <property type="nucleotide sequence ID" value="NZ_QRHA01000004.1"/>
</dbReference>
<dbReference type="GO" id="GO:0051301">
    <property type="term" value="P:cell division"/>
    <property type="evidence" value="ECO:0007669"/>
    <property type="project" value="UniProtKB-KW"/>
</dbReference>
<feature type="domain" description="SPOR" evidence="3">
    <location>
        <begin position="410"/>
        <end position="489"/>
    </location>
</feature>